<dbReference type="Proteomes" id="UP000244092">
    <property type="component" value="Unassembled WGS sequence"/>
</dbReference>
<proteinExistence type="predicted"/>
<reference evidence="2 3" key="1">
    <citation type="submission" date="2018-04" db="EMBL/GenBank/DDBJ databases">
        <title>Genomic Encyclopedia of Archaeal and Bacterial Type Strains, Phase II (KMG-II): from individual species to whole genera.</title>
        <authorList>
            <person name="Goeker M."/>
        </authorList>
    </citation>
    <scope>NUCLEOTIDE SEQUENCE [LARGE SCALE GENOMIC DNA]</scope>
    <source>
        <strain evidence="2 3">DSM 12244</strain>
    </source>
</reference>
<keyword evidence="1" id="KW-0812">Transmembrane</keyword>
<keyword evidence="1" id="KW-1133">Transmembrane helix</keyword>
<accession>A0A2T6CCJ6</accession>
<sequence length="178" mass="20942">MIWEHLTPEDSNKAKKSLIVVACCTLIFATFEFNENVLRFLNLELVVSQEKIVRLGQYSCLVLLAIFVLRELPNYISKLGTLSFEREEKLQDKETKDYHFDYYGHTQPETSQEAILEELKDQQRIRTNRLKSKYQRLYFLFAVINVGVVDLLFPISMGLLVFFDPYFLDFKVSDQPLQ</sequence>
<evidence type="ECO:0000256" key="1">
    <source>
        <dbReference type="SAM" id="Phobius"/>
    </source>
</evidence>
<keyword evidence="1" id="KW-0472">Membrane</keyword>
<evidence type="ECO:0000313" key="3">
    <source>
        <dbReference type="Proteomes" id="UP000244092"/>
    </source>
</evidence>
<name>A0A2T6CCJ6_9RHOB</name>
<organism evidence="2 3">
    <name type="scientific">Sulfitobacter mediterraneus</name>
    <dbReference type="NCBI Taxonomy" id="83219"/>
    <lineage>
        <taxon>Bacteria</taxon>
        <taxon>Pseudomonadati</taxon>
        <taxon>Pseudomonadota</taxon>
        <taxon>Alphaproteobacteria</taxon>
        <taxon>Rhodobacterales</taxon>
        <taxon>Roseobacteraceae</taxon>
        <taxon>Sulfitobacter</taxon>
    </lineage>
</organism>
<dbReference type="AlphaFoldDB" id="A0A2T6CCJ6"/>
<evidence type="ECO:0000313" key="2">
    <source>
        <dbReference type="EMBL" id="PTX73191.1"/>
    </source>
</evidence>
<protein>
    <submittedName>
        <fullName evidence="2">Uncharacterized protein</fullName>
    </submittedName>
</protein>
<dbReference type="EMBL" id="QBKU01000008">
    <property type="protein sequence ID" value="PTX73191.1"/>
    <property type="molecule type" value="Genomic_DNA"/>
</dbReference>
<comment type="caution">
    <text evidence="2">The sequence shown here is derived from an EMBL/GenBank/DDBJ whole genome shotgun (WGS) entry which is preliminary data.</text>
</comment>
<dbReference type="RefSeq" id="WP_025047702.1">
    <property type="nucleotide sequence ID" value="NZ_QBKU01000008.1"/>
</dbReference>
<gene>
    <name evidence="2" type="ORF">C8N31_10899</name>
</gene>
<feature type="transmembrane region" description="Helical" evidence="1">
    <location>
        <begin position="137"/>
        <end position="163"/>
    </location>
</feature>